<geneLocation type="plasmid" evidence="8 9">
    <name>pBN1</name>
</geneLocation>
<evidence type="ECO:0000256" key="2">
    <source>
        <dbReference type="ARBA" id="ARBA00022505"/>
    </source>
</evidence>
<feature type="chain" id="PRO_5011992722" evidence="7">
    <location>
        <begin position="22"/>
        <end position="249"/>
    </location>
</feature>
<feature type="signal peptide" evidence="7">
    <location>
        <begin position="1"/>
        <end position="21"/>
    </location>
</feature>
<evidence type="ECO:0000256" key="1">
    <source>
        <dbReference type="ARBA" id="ARBA00009175"/>
    </source>
</evidence>
<reference evidence="8 9" key="1">
    <citation type="submission" date="2017-08" db="EMBL/GenBank/DDBJ databases">
        <title>Identification and genetic characteristics of simultaneous BTEX- and naphthalene-degrading Paraburkholderia sp. BN5 isolated from petroleum-contaminated soil.</title>
        <authorList>
            <person name="Lee Y."/>
            <person name="Jeon C.O."/>
        </authorList>
    </citation>
    <scope>NUCLEOTIDE SEQUENCE [LARGE SCALE GENOMIC DNA]</scope>
    <source>
        <strain evidence="8 9">BN5</strain>
        <plasmid evidence="8 9">pBN1</plasmid>
    </source>
</reference>
<dbReference type="RefSeq" id="WP_095423375.1">
    <property type="nucleotide sequence ID" value="NZ_CP022991.1"/>
</dbReference>
<keyword evidence="9" id="KW-1185">Reference proteome</keyword>
<dbReference type="GO" id="GO:0030973">
    <property type="term" value="F:molybdate ion binding"/>
    <property type="evidence" value="ECO:0007669"/>
    <property type="project" value="UniProtKB-ARBA"/>
</dbReference>
<keyword evidence="8" id="KW-0614">Plasmid</keyword>
<dbReference type="EMBL" id="CP022991">
    <property type="protein sequence ID" value="ASW03551.1"/>
    <property type="molecule type" value="Genomic_DNA"/>
</dbReference>
<evidence type="ECO:0000313" key="8">
    <source>
        <dbReference type="EMBL" id="ASW03551.1"/>
    </source>
</evidence>
<evidence type="ECO:0000313" key="9">
    <source>
        <dbReference type="Proteomes" id="UP000215158"/>
    </source>
</evidence>
<dbReference type="FunFam" id="3.40.190.10:FF:000035">
    <property type="entry name" value="Molybdate ABC transporter substrate-binding protein"/>
    <property type="match status" value="1"/>
</dbReference>
<feature type="binding site" evidence="6">
    <location>
        <position position="31"/>
    </location>
    <ligand>
        <name>molybdate</name>
        <dbReference type="ChEBI" id="CHEBI:36264"/>
    </ligand>
</feature>
<dbReference type="GO" id="GO:0015689">
    <property type="term" value="P:molybdate ion transport"/>
    <property type="evidence" value="ECO:0007669"/>
    <property type="project" value="InterPro"/>
</dbReference>
<dbReference type="NCBIfam" id="TIGR01256">
    <property type="entry name" value="modA"/>
    <property type="match status" value="1"/>
</dbReference>
<dbReference type="InterPro" id="IPR050682">
    <property type="entry name" value="ModA/WtpA"/>
</dbReference>
<evidence type="ECO:0000256" key="3">
    <source>
        <dbReference type="ARBA" id="ARBA00022723"/>
    </source>
</evidence>
<proteinExistence type="inferred from homology"/>
<dbReference type="GO" id="GO:1901359">
    <property type="term" value="F:tungstate binding"/>
    <property type="evidence" value="ECO:0007669"/>
    <property type="project" value="UniProtKB-ARBA"/>
</dbReference>
<gene>
    <name evidence="8" type="primary">modA</name>
    <name evidence="8" type="ORF">CJU94_36010</name>
</gene>
<feature type="binding site" evidence="6">
    <location>
        <position position="59"/>
    </location>
    <ligand>
        <name>molybdate</name>
        <dbReference type="ChEBI" id="CHEBI:36264"/>
    </ligand>
</feature>
<organism evidence="8 9">
    <name type="scientific">Paraburkholderia aromaticivorans</name>
    <dbReference type="NCBI Taxonomy" id="2026199"/>
    <lineage>
        <taxon>Bacteria</taxon>
        <taxon>Pseudomonadati</taxon>
        <taxon>Pseudomonadota</taxon>
        <taxon>Betaproteobacteria</taxon>
        <taxon>Burkholderiales</taxon>
        <taxon>Burkholderiaceae</taxon>
        <taxon>Paraburkholderia</taxon>
    </lineage>
</organism>
<keyword evidence="2 6" id="KW-0500">Molybdenum</keyword>
<feature type="binding site" evidence="6">
    <location>
        <position position="186"/>
    </location>
    <ligand>
        <name>molybdate</name>
        <dbReference type="ChEBI" id="CHEBI:36264"/>
    </ligand>
</feature>
<dbReference type="Pfam" id="PF13531">
    <property type="entry name" value="SBP_bac_11"/>
    <property type="match status" value="1"/>
</dbReference>
<name>A0A248VWZ4_9BURK</name>
<keyword evidence="4 7" id="KW-0732">Signal</keyword>
<dbReference type="PANTHER" id="PTHR30632">
    <property type="entry name" value="MOLYBDATE-BINDING PERIPLASMIC PROTEIN"/>
    <property type="match status" value="1"/>
</dbReference>
<accession>A0A248VWZ4</accession>
<dbReference type="PANTHER" id="PTHR30632:SF0">
    <property type="entry name" value="SULFATE-BINDING PROTEIN"/>
    <property type="match status" value="1"/>
</dbReference>
<dbReference type="AlphaFoldDB" id="A0A248VWZ4"/>
<sequence>MRFVHSLAVALLAALPLLASAQQLTVSAAASLTDAFNEIGAKFAAVHPGVTVRFNFAASGVLLQQIRQGAPVDVFASADQETVARGIDAQLLDAGTKQDFAANSVVLIIPAEGAPLVKTLADLSNPAVKRIALGKAATVPVGRYTRQALESAGQWGALQPKFVQAESVRQVLDYVARGEAEAGFVYRTDAMLAPGKVRIALTVEGHEPVTYPVITVSASREQSLARDFIAYLSTPTAQNVLARYGFVKS</sequence>
<comment type="similarity">
    <text evidence="1">Belongs to the bacterial solute-binding protein ModA family.</text>
</comment>
<comment type="subunit">
    <text evidence="5">The complex is composed of two ATP-binding proteins (ModC), two transmembrane proteins (ModB) and a solute-binding protein (ModA).</text>
</comment>
<evidence type="ECO:0000256" key="7">
    <source>
        <dbReference type="SAM" id="SignalP"/>
    </source>
</evidence>
<dbReference type="PIRSF" id="PIRSF004846">
    <property type="entry name" value="ModA"/>
    <property type="match status" value="1"/>
</dbReference>
<feature type="binding site" evidence="6">
    <location>
        <position position="168"/>
    </location>
    <ligand>
        <name>molybdate</name>
        <dbReference type="ChEBI" id="CHEBI:36264"/>
    </ligand>
</feature>
<dbReference type="GO" id="GO:0046872">
    <property type="term" value="F:metal ion binding"/>
    <property type="evidence" value="ECO:0007669"/>
    <property type="project" value="UniProtKB-KW"/>
</dbReference>
<evidence type="ECO:0000256" key="5">
    <source>
        <dbReference type="ARBA" id="ARBA00062515"/>
    </source>
</evidence>
<dbReference type="SUPFAM" id="SSF53850">
    <property type="entry name" value="Periplasmic binding protein-like II"/>
    <property type="match status" value="1"/>
</dbReference>
<protein>
    <submittedName>
        <fullName evidence="8">Molybdate ABC transporter substrate-binding protein</fullName>
    </submittedName>
</protein>
<dbReference type="Proteomes" id="UP000215158">
    <property type="component" value="Plasmid pBN1"/>
</dbReference>
<evidence type="ECO:0000256" key="6">
    <source>
        <dbReference type="PIRSR" id="PIRSR004846-1"/>
    </source>
</evidence>
<dbReference type="OrthoDB" id="9785015at2"/>
<dbReference type="KEGG" id="parb:CJU94_36010"/>
<evidence type="ECO:0000256" key="4">
    <source>
        <dbReference type="ARBA" id="ARBA00022729"/>
    </source>
</evidence>
<dbReference type="InterPro" id="IPR005950">
    <property type="entry name" value="ModA"/>
</dbReference>
<keyword evidence="3 6" id="KW-0479">Metal-binding</keyword>
<dbReference type="Gene3D" id="3.40.190.10">
    <property type="entry name" value="Periplasmic binding protein-like II"/>
    <property type="match status" value="2"/>
</dbReference>